<evidence type="ECO:0000256" key="12">
    <source>
        <dbReference type="ARBA" id="ARBA00022932"/>
    </source>
</evidence>
<evidence type="ECO:0000256" key="15">
    <source>
        <dbReference type="PROSITE-ProRule" id="PRU00047"/>
    </source>
</evidence>
<dbReference type="SMART" id="SM00343">
    <property type="entry name" value="ZnF_C2HC"/>
    <property type="match status" value="1"/>
</dbReference>
<dbReference type="InterPro" id="IPR057670">
    <property type="entry name" value="SH3_retrovirus"/>
</dbReference>
<dbReference type="EMBL" id="JARYMX010000002">
    <property type="protein sequence ID" value="KAJ9560275.1"/>
    <property type="molecule type" value="Genomic_DNA"/>
</dbReference>
<dbReference type="Pfam" id="PF17921">
    <property type="entry name" value="Integrase_H2C2"/>
    <property type="match status" value="1"/>
</dbReference>
<keyword evidence="14" id="KW-0233">DNA recombination</keyword>
<dbReference type="InterPro" id="IPR043502">
    <property type="entry name" value="DNA/RNA_pol_sf"/>
</dbReference>
<dbReference type="InterPro" id="IPR041588">
    <property type="entry name" value="Integrase_H2C2"/>
</dbReference>
<keyword evidence="12" id="KW-0239">DNA-directed DNA polymerase</keyword>
<keyword evidence="4" id="KW-0540">Nuclease</keyword>
<evidence type="ECO:0000256" key="17">
    <source>
        <dbReference type="SAM" id="MobiDB-lite"/>
    </source>
</evidence>
<keyword evidence="7" id="KW-0255">Endonuclease</keyword>
<dbReference type="GO" id="GO:0006310">
    <property type="term" value="P:DNA recombination"/>
    <property type="evidence" value="ECO:0007669"/>
    <property type="project" value="UniProtKB-KW"/>
</dbReference>
<dbReference type="InterPro" id="IPR041373">
    <property type="entry name" value="RT_RNaseH"/>
</dbReference>
<dbReference type="GO" id="GO:0004519">
    <property type="term" value="F:endonuclease activity"/>
    <property type="evidence" value="ECO:0007669"/>
    <property type="project" value="UniProtKB-KW"/>
</dbReference>
<feature type="region of interest" description="Disordered" evidence="17">
    <location>
        <begin position="1055"/>
        <end position="1082"/>
    </location>
</feature>
<evidence type="ECO:0000256" key="1">
    <source>
        <dbReference type="ARBA" id="ARBA00022670"/>
    </source>
</evidence>
<evidence type="ECO:0000256" key="2">
    <source>
        <dbReference type="ARBA" id="ARBA00022679"/>
    </source>
</evidence>
<dbReference type="Pfam" id="PF00665">
    <property type="entry name" value="rve"/>
    <property type="match status" value="1"/>
</dbReference>
<evidence type="ECO:0000256" key="7">
    <source>
        <dbReference type="ARBA" id="ARBA00022759"/>
    </source>
</evidence>
<keyword evidence="15" id="KW-0863">Zinc-finger</keyword>
<dbReference type="Gene3D" id="3.30.70.270">
    <property type="match status" value="1"/>
</dbReference>
<feature type="domain" description="Integrase catalytic" evidence="19">
    <location>
        <begin position="1313"/>
        <end position="1489"/>
    </location>
</feature>
<dbReference type="CDD" id="cd09272">
    <property type="entry name" value="RNase_HI_RT_Ty1"/>
    <property type="match status" value="1"/>
</dbReference>
<gene>
    <name evidence="20" type="ORF">OSB04_005435</name>
</gene>
<dbReference type="FunFam" id="3.30.420.10:FF:000032">
    <property type="entry name" value="Retrovirus-related Pol polyprotein from transposon 297-like Protein"/>
    <property type="match status" value="1"/>
</dbReference>
<dbReference type="Pfam" id="PF07727">
    <property type="entry name" value="RVT_2"/>
    <property type="match status" value="1"/>
</dbReference>
<keyword evidence="11" id="KW-0695">RNA-directed DNA polymerase</keyword>
<evidence type="ECO:0000256" key="11">
    <source>
        <dbReference type="ARBA" id="ARBA00022918"/>
    </source>
</evidence>
<dbReference type="InterPro" id="IPR036875">
    <property type="entry name" value="Znf_CCHC_sf"/>
</dbReference>
<keyword evidence="15" id="KW-0862">Zinc</keyword>
<evidence type="ECO:0000256" key="4">
    <source>
        <dbReference type="ARBA" id="ARBA00022722"/>
    </source>
</evidence>
<evidence type="ECO:0000313" key="21">
    <source>
        <dbReference type="Proteomes" id="UP001172457"/>
    </source>
</evidence>
<feature type="coiled-coil region" evidence="16">
    <location>
        <begin position="675"/>
        <end position="705"/>
    </location>
</feature>
<keyword evidence="9" id="KW-0460">Magnesium</keyword>
<dbReference type="GO" id="GO:0004190">
    <property type="term" value="F:aspartic-type endopeptidase activity"/>
    <property type="evidence" value="ECO:0007669"/>
    <property type="project" value="UniProtKB-KW"/>
</dbReference>
<evidence type="ECO:0000256" key="13">
    <source>
        <dbReference type="ARBA" id="ARBA00023125"/>
    </source>
</evidence>
<sequence>MALTKKDVKFEWTPTCEYAFNNLKRKLTSAPILTLPNGTDGFVVYCDASKLGLGCVLMQDGKVIAYASRKLKVHELNYPTHDMELAAVVFALKIWRHYLYGVKSQIFTDHKSLQYLLNQKELNMRQRRWIELLSDYDCEILYHPGKGNVVADALSRKGGKVKPGIVDSRMGIVAYRISVVPDLKSEIKEWQEKASKEENLKSERMVGFLDTLVTNTEGLRCFGDQIWVPKLGDLRKKILVEAHKSKYSVHPGTNKMYHGLRQSYWWPGMKKDIAYFVERCVTCLQVKIEHQRPYGKLQQLPIPEWTWEHVTMDFVTKLPRTPKGYDTIWVIVDRLSKSAHFLPMKETYSMERLARLYIAEIVRLHGTPVSIVSDRDARFTSTFWQSFQREMGTRVNLSTAYHPQTDGQSERTIQTLEDMLRACVLDFGGSWEDHLPLIEFAYNNSYHSSIEAAPYEILYGRKCRTPLCWNKVGERQLARPEIVQITSDKIQLVRERLKTSRDRQKSYADKRRKDIEFQVGDSVMLKVSLWKGVIRFGKKGKLSPRYIGPFLIIERVGPVAYKLKLPEELGGVHNTFHVSNLRKCLADPGTAIPLTEISIDPRLNFVEEPVAIIDRKIRKLRNKEIGLVKVQWKFHKGQECSWEAESEMKEKHPHLFRVARGREKGKDKRFKCVMEIRTEMQKKNYKEKKNEIEKEKEMEKGKQKEKFNIKEIDKVKTVVEGIPAEIHRRKRLYLGCLKNQCLESVQDKGKKIEEVTDELEIPLIEWEVNDFSKATQIESKVASWIFSFEGYKRWTSIRWLSRTCSVDYSRGVLRWALKFQGITSLSTNHAIEKGTSIGEDSFRDFLGLEAAAFFSDRFGVQILMWVLLALEGINFIDWYRNLRIVLRAENKLIHLEEALPEAPPATASATIRTAYTKRFNEQQEVAALMLVSMTPEIQKNLEELTSFEMLRELKTMFQQQAEQELFETVKAFHACKQEDGQSVSSYVLKTKGYLDQMERLGYPMPQVLGVSLILTSLSKDYDQFVMNYNMHSMGKTIAELHAMLKLAEQGLPKKAPVVRVSKSTNPSRRSPPPAKKEHPAKDATCHHCGVVGHWRRNCPTYLAELKKNKATQASVSGIFTIELYTFPNKSWVYDTGCGTHICNNVQGLRGSRKLKKGALDLYVGNGMRAAVEAIGSFDLILPNGLTIVLDNCHYAPTITRGIVSLSRLRDNGFIHAFTNYGISVSKDNMFYFNAIPRDGIFEIDMHNLISNSTSMYSCSTKKSKNNTDSTYLWHCRLCHINKKRILKLQHDGLIESIDDESFNKCLSCISGKMTRKPFSHVGERAKDLLGLIHTDVCGPFRTVSREGATYFITFTDDFSRYGYVYLLKHKHEAFETFKVFQSEVENQLGKTIKALRSDRGGEYMSQEFLDHLTKCGIVSQFTPPYTPQHNGVSERRNRTLLDMVRSMMSLTTLPLSFWGCALESAACVLNMVPTKKVDKTPYEIWHGKVPNLSYLKVWGCEARVKRDTPNKLEPRSIKCIFVGYPKKTMGYYFYYPPENKIFVARYAEFLENRLILQEASGSTIDFDEIQSEDAQPSSNTSEHHTEVEHTDVEPQNDVIPIRRSARTPHAPDRYGYYIDAEEQNVGDHGEPPNYKAALSDPESDKWLEAMNAEMQSMEDNHVFELVDIPPNSKTVGNKWIFKKKTDMDGNIHTYKARLVAKGYTQTYGIDYEETFSPVADIKAIRILIAIAVYYDYEIWQMDVKTAFLNGHLNEDVYMVQPEGFVNPKHPNKICKLQRSIYGLKQASRSWNKRFDEEIKKYGFTQNLDEPCVYMRASGSIVVFLILYVDDILLIGNNIPMLQDVKSWLGKCFSMKYLGEAAYILGIKIYRDRSKRLIGLSQSAYIDKILKRFRMDASKRGSLPMQHNVNLSKTQGPSTPDEVKWMKGVPYASAVGSIMYAVRCTRPDVAFSQNLTSRYQQNPGESHWTAVKNILKYLRNTKDMFLVYEGDVERELSVTCYTDAGFETDRDDTRSQTGYVFVMNGGAVDWKSAKQSTTAMSSTEAEYIAASEAAMEAVWIRKFISGLGVVPSNERPMDMYCDNSGAIIIANEPGVQKGAKHFLRKYHYIREVIEKGEIRLLKVHTNDNLADPFTKPMTCTKHIEHARNIGFRPAKSLLWTSIRWLSRTCSVDYSRGVLRWALKFQGITSLSTNHAIEEGKTQVIDNSAVDVSFSAKYGSIPIVVRKVFVNVLKQLDDERVKKLNRGKPKREKMSWRTTGNQVDWAIFMMRHMETYMGQAVKDWDCGFANEGSTQKSQLVNLRHKYVGRMLLSDLNVKKNLVIEGMDKFAEYPMQKRKEILEYAKTMIHNRFNVFTDL</sequence>
<feature type="domain" description="CCHC-type" evidence="18">
    <location>
        <begin position="1085"/>
        <end position="1099"/>
    </location>
</feature>
<evidence type="ECO:0000259" key="19">
    <source>
        <dbReference type="PROSITE" id="PS50994"/>
    </source>
</evidence>
<evidence type="ECO:0000256" key="10">
    <source>
        <dbReference type="ARBA" id="ARBA00022908"/>
    </source>
</evidence>
<dbReference type="InterPro" id="IPR025724">
    <property type="entry name" value="GAG-pre-integrase_dom"/>
</dbReference>
<keyword evidence="10" id="KW-0229">DNA integration</keyword>
<keyword evidence="13" id="KW-0238">DNA-binding</keyword>
<keyword evidence="1" id="KW-0645">Protease</keyword>
<dbReference type="SUPFAM" id="SSF53098">
    <property type="entry name" value="Ribonuclease H-like"/>
    <property type="match status" value="2"/>
</dbReference>
<dbReference type="InterPro" id="IPR001878">
    <property type="entry name" value="Znf_CCHC"/>
</dbReference>
<keyword evidence="2" id="KW-0808">Transferase</keyword>
<dbReference type="InterPro" id="IPR001584">
    <property type="entry name" value="Integrase_cat-core"/>
</dbReference>
<dbReference type="InterPro" id="IPR054722">
    <property type="entry name" value="PolX-like_BBD"/>
</dbReference>
<dbReference type="InterPro" id="IPR056924">
    <property type="entry name" value="SH3_Tf2-1"/>
</dbReference>
<dbReference type="Pfam" id="PF24626">
    <property type="entry name" value="SH3_Tf2-1"/>
    <property type="match status" value="1"/>
</dbReference>
<keyword evidence="16" id="KW-0175">Coiled coil</keyword>
<evidence type="ECO:0000256" key="5">
    <source>
        <dbReference type="ARBA" id="ARBA00022723"/>
    </source>
</evidence>
<dbReference type="SUPFAM" id="SSF56672">
    <property type="entry name" value="DNA/RNA polymerases"/>
    <property type="match status" value="2"/>
</dbReference>
<evidence type="ECO:0000256" key="9">
    <source>
        <dbReference type="ARBA" id="ARBA00022842"/>
    </source>
</evidence>
<dbReference type="Gene3D" id="3.30.420.10">
    <property type="entry name" value="Ribonuclease H-like superfamily/Ribonuclease H"/>
    <property type="match status" value="2"/>
</dbReference>
<proteinExistence type="predicted"/>
<keyword evidence="6" id="KW-0064">Aspartyl protease</keyword>
<evidence type="ECO:0000259" key="18">
    <source>
        <dbReference type="PROSITE" id="PS50158"/>
    </source>
</evidence>
<dbReference type="Pfam" id="PF14223">
    <property type="entry name" value="Retrotran_gag_2"/>
    <property type="match status" value="1"/>
</dbReference>
<dbReference type="CDD" id="cd09274">
    <property type="entry name" value="RNase_HI_RT_Ty3"/>
    <property type="match status" value="1"/>
</dbReference>
<keyword evidence="21" id="KW-1185">Reference proteome</keyword>
<dbReference type="Pfam" id="PF13976">
    <property type="entry name" value="gag_pre-integrs"/>
    <property type="match status" value="1"/>
</dbReference>
<dbReference type="InterPro" id="IPR013103">
    <property type="entry name" value="RVT_2"/>
</dbReference>
<evidence type="ECO:0000256" key="6">
    <source>
        <dbReference type="ARBA" id="ARBA00022750"/>
    </source>
</evidence>
<comment type="caution">
    <text evidence="20">The sequence shown here is derived from an EMBL/GenBank/DDBJ whole genome shotgun (WGS) entry which is preliminary data.</text>
</comment>
<dbReference type="GO" id="GO:0003887">
    <property type="term" value="F:DNA-directed DNA polymerase activity"/>
    <property type="evidence" value="ECO:0007669"/>
    <property type="project" value="UniProtKB-KW"/>
</dbReference>
<feature type="domain" description="Integrase catalytic" evidence="19">
    <location>
        <begin position="297"/>
        <end position="462"/>
    </location>
</feature>
<keyword evidence="5" id="KW-0479">Metal-binding</keyword>
<dbReference type="Pfam" id="PF25597">
    <property type="entry name" value="SH3_retrovirus"/>
    <property type="match status" value="1"/>
</dbReference>
<dbReference type="GO" id="GO:0015074">
    <property type="term" value="P:DNA integration"/>
    <property type="evidence" value="ECO:0007669"/>
    <property type="project" value="UniProtKB-KW"/>
</dbReference>
<reference evidence="20" key="1">
    <citation type="submission" date="2023-03" db="EMBL/GenBank/DDBJ databases">
        <title>Chromosome-scale reference genome and RAD-based genetic map of yellow starthistle (Centaurea solstitialis) reveal putative structural variation and QTLs associated with invader traits.</title>
        <authorList>
            <person name="Reatini B."/>
            <person name="Cang F.A."/>
            <person name="Jiang Q."/>
            <person name="Mckibben M.T.W."/>
            <person name="Barker M.S."/>
            <person name="Rieseberg L.H."/>
            <person name="Dlugosch K.M."/>
        </authorList>
    </citation>
    <scope>NUCLEOTIDE SEQUENCE</scope>
    <source>
        <strain evidence="20">CAN-66</strain>
        <tissue evidence="20">Leaf</tissue>
    </source>
</reference>
<feature type="region of interest" description="Disordered" evidence="17">
    <location>
        <begin position="1571"/>
        <end position="1612"/>
    </location>
</feature>
<dbReference type="GO" id="GO:0006508">
    <property type="term" value="P:proteolysis"/>
    <property type="evidence" value="ECO:0007669"/>
    <property type="project" value="UniProtKB-KW"/>
</dbReference>
<dbReference type="InterPro" id="IPR043128">
    <property type="entry name" value="Rev_trsase/Diguanyl_cyclase"/>
</dbReference>
<protein>
    <submittedName>
        <fullName evidence="20">Uncharacterized protein</fullName>
    </submittedName>
</protein>
<dbReference type="Gene3D" id="1.10.340.70">
    <property type="match status" value="1"/>
</dbReference>
<evidence type="ECO:0000256" key="14">
    <source>
        <dbReference type="ARBA" id="ARBA00023172"/>
    </source>
</evidence>
<dbReference type="GO" id="GO:0003677">
    <property type="term" value="F:DNA binding"/>
    <property type="evidence" value="ECO:0007669"/>
    <property type="project" value="UniProtKB-KW"/>
</dbReference>
<dbReference type="InterPro" id="IPR036397">
    <property type="entry name" value="RNaseH_sf"/>
</dbReference>
<dbReference type="PROSITE" id="PS50158">
    <property type="entry name" value="ZF_CCHC"/>
    <property type="match status" value="1"/>
</dbReference>
<feature type="compositionally biased region" description="Basic and acidic residues" evidence="17">
    <location>
        <begin position="1581"/>
        <end position="1592"/>
    </location>
</feature>
<dbReference type="GO" id="GO:0003964">
    <property type="term" value="F:RNA-directed DNA polymerase activity"/>
    <property type="evidence" value="ECO:0007669"/>
    <property type="project" value="UniProtKB-KW"/>
</dbReference>
<dbReference type="Pfam" id="PF22936">
    <property type="entry name" value="Pol_BBD"/>
    <property type="match status" value="1"/>
</dbReference>
<evidence type="ECO:0000313" key="20">
    <source>
        <dbReference type="EMBL" id="KAJ9560275.1"/>
    </source>
</evidence>
<dbReference type="Pfam" id="PF17917">
    <property type="entry name" value="RT_RNaseH"/>
    <property type="match status" value="1"/>
</dbReference>
<dbReference type="GO" id="GO:0008270">
    <property type="term" value="F:zinc ion binding"/>
    <property type="evidence" value="ECO:0007669"/>
    <property type="project" value="UniProtKB-KW"/>
</dbReference>
<dbReference type="PANTHER" id="PTHR37984">
    <property type="entry name" value="PROTEIN CBG26694"/>
    <property type="match status" value="1"/>
</dbReference>
<dbReference type="PROSITE" id="PS50994">
    <property type="entry name" value="INTEGRASE"/>
    <property type="match status" value="2"/>
</dbReference>
<name>A0AA38TSN6_9ASTR</name>
<accession>A0AA38TSN6</accession>
<organism evidence="20 21">
    <name type="scientific">Centaurea solstitialis</name>
    <name type="common">yellow star-thistle</name>
    <dbReference type="NCBI Taxonomy" id="347529"/>
    <lineage>
        <taxon>Eukaryota</taxon>
        <taxon>Viridiplantae</taxon>
        <taxon>Streptophyta</taxon>
        <taxon>Embryophyta</taxon>
        <taxon>Tracheophyta</taxon>
        <taxon>Spermatophyta</taxon>
        <taxon>Magnoliopsida</taxon>
        <taxon>eudicotyledons</taxon>
        <taxon>Gunneridae</taxon>
        <taxon>Pentapetalae</taxon>
        <taxon>asterids</taxon>
        <taxon>campanulids</taxon>
        <taxon>Asterales</taxon>
        <taxon>Asteraceae</taxon>
        <taxon>Carduoideae</taxon>
        <taxon>Cardueae</taxon>
        <taxon>Centaureinae</taxon>
        <taxon>Centaurea</taxon>
    </lineage>
</organism>
<dbReference type="Pfam" id="PF00098">
    <property type="entry name" value="zf-CCHC"/>
    <property type="match status" value="1"/>
</dbReference>
<dbReference type="Gene3D" id="4.10.60.10">
    <property type="entry name" value="Zinc finger, CCHC-type"/>
    <property type="match status" value="1"/>
</dbReference>
<dbReference type="Proteomes" id="UP001172457">
    <property type="component" value="Chromosome 2"/>
</dbReference>
<keyword evidence="3" id="KW-0548">Nucleotidyltransferase</keyword>
<keyword evidence="8" id="KW-0378">Hydrolase</keyword>
<dbReference type="InterPro" id="IPR050951">
    <property type="entry name" value="Retrovirus_Pol_polyprotein"/>
</dbReference>
<dbReference type="SUPFAM" id="SSF57756">
    <property type="entry name" value="Retrovirus zinc finger-like domains"/>
    <property type="match status" value="1"/>
</dbReference>
<evidence type="ECO:0000256" key="8">
    <source>
        <dbReference type="ARBA" id="ARBA00022801"/>
    </source>
</evidence>
<evidence type="ECO:0000256" key="16">
    <source>
        <dbReference type="SAM" id="Coils"/>
    </source>
</evidence>
<dbReference type="PANTHER" id="PTHR37984:SF5">
    <property type="entry name" value="PROTEIN NYNRIN-LIKE"/>
    <property type="match status" value="1"/>
</dbReference>
<evidence type="ECO:0000256" key="3">
    <source>
        <dbReference type="ARBA" id="ARBA00022695"/>
    </source>
</evidence>
<dbReference type="InterPro" id="IPR012337">
    <property type="entry name" value="RNaseH-like_sf"/>
</dbReference>